<feature type="coiled-coil region" evidence="6">
    <location>
        <begin position="477"/>
        <end position="511"/>
    </location>
</feature>
<feature type="domain" description="Grh/CP2 DB" evidence="8">
    <location>
        <begin position="279"/>
        <end position="540"/>
    </location>
</feature>
<reference evidence="9" key="1">
    <citation type="submission" date="2023-11" db="EMBL/GenBank/DDBJ databases">
        <authorList>
            <person name="Alioto T."/>
            <person name="Alioto T."/>
            <person name="Gomez Garrido J."/>
        </authorList>
    </citation>
    <scope>NUCLEOTIDE SEQUENCE</scope>
</reference>
<keyword evidence="2" id="KW-0805">Transcription regulation</keyword>
<evidence type="ECO:0000256" key="7">
    <source>
        <dbReference type="SAM" id="MobiDB-lite"/>
    </source>
</evidence>
<evidence type="ECO:0000256" key="6">
    <source>
        <dbReference type="SAM" id="Coils"/>
    </source>
</evidence>
<dbReference type="Pfam" id="PF25416">
    <property type="entry name" value="GRHL1_C"/>
    <property type="match status" value="1"/>
</dbReference>
<dbReference type="Proteomes" id="UP001296104">
    <property type="component" value="Unassembled WGS sequence"/>
</dbReference>
<evidence type="ECO:0000256" key="3">
    <source>
        <dbReference type="ARBA" id="ARBA00023125"/>
    </source>
</evidence>
<dbReference type="InterPro" id="IPR007604">
    <property type="entry name" value="CP2"/>
</dbReference>
<dbReference type="PROSITE" id="PS51968">
    <property type="entry name" value="GRH_CP2_DB"/>
    <property type="match status" value="1"/>
</dbReference>
<evidence type="ECO:0000259" key="8">
    <source>
        <dbReference type="PROSITE" id="PS51968"/>
    </source>
</evidence>
<gene>
    <name evidence="9" type="ORF">LECACI_7A008734</name>
</gene>
<feature type="region of interest" description="Disordered" evidence="7">
    <location>
        <begin position="1"/>
        <end position="66"/>
    </location>
</feature>
<evidence type="ECO:0000256" key="5">
    <source>
        <dbReference type="ARBA" id="ARBA00023242"/>
    </source>
</evidence>
<dbReference type="GO" id="GO:0001228">
    <property type="term" value="F:DNA-binding transcription activator activity, RNA polymerase II-specific"/>
    <property type="evidence" value="ECO:0007669"/>
    <property type="project" value="TreeGrafter"/>
</dbReference>
<dbReference type="PANTHER" id="PTHR11037:SF20">
    <property type="entry name" value="PROTEIN GRAINYHEAD"/>
    <property type="match status" value="1"/>
</dbReference>
<keyword evidence="10" id="KW-1185">Reference proteome</keyword>
<sequence length="848" mass="93230">MFRNRRTSQKPSDELYRNFKANFPQLGSNAPPAAATAAAAAAAAPPPAGTTPTHTHTHTHTQHAQPTTTLAEALDVPIDPRSLENQPHDIKDADPTPRGSNEPWNFAPSDLTPSLMDPNSNNFNMFANHMSGYYPPTPGGTNALYHSQAGDLHTPGFGGMGGLGTPLSMPTSEGALHAGQQAASFNGFQTHIPQHMQPQQFQNVNPFHMHHQPQGFPPAQFTHQPSFETMEGPVGESPVDDLGMDLGGMHQQHHSPEMLFQPPNLQSTMQPPPIHPTGEKFRYHVTLNAPTAMTKHADEIPVTYLNKGQAYTLNVVDTQSQQGAPAGKYRTFVRVSFEDEQQRQKPAACWQLWKEGRGTNEAHQRGGRLQAVEFVDSSQSSGAEDPSKPKVELESASFDGFCVAWTPPSGAAECPISVRFNFLSTDFSHSKGVKGIPVRLCAKTELIEDAAAMTTSQDDESEVCYCKVKLFRDHGAERKLSNDVAHVKKTIDKLNQQIAQIESGMRDLGKRKRSASMAKGLDNRPGKVPKHRRTWSMTSVNSNGGGRGSAEEDLHIKLMTLQDMFTSTRPASVLYLRGEDEDDPDRYPVKLTGEIPDLIRTDSADVDQSVWEKQSQNGNNSSVDSPTPSSNSLVGSRKDSSMQQPTPVGGPSRINSNEWKSNPQTATTDITPSGQEQLQSPPDDLPTKIKTRSPKDGSVSGWIEALGVDHSYRSPPDRTIKPIASFYVQPRVAGKAPCDNFYRAIYLTQRTLKDFTNALATKCDIEPTEVLRTYRINREGLHVLFDDECIRELPEGQDMTAEFSDIHPDTPVKPQREWDAVSADIQCDGDLFTTENVNSSGYELKLLF</sequence>
<feature type="compositionally biased region" description="Low complexity" evidence="7">
    <location>
        <begin position="619"/>
        <end position="632"/>
    </location>
</feature>
<feature type="compositionally biased region" description="Basic and acidic residues" evidence="7">
    <location>
        <begin position="86"/>
        <end position="95"/>
    </location>
</feature>
<dbReference type="AlphaFoldDB" id="A0AAI9ED27"/>
<name>A0AAI9ED27_9PEZI</name>
<protein>
    <recommendedName>
        <fullName evidence="8">Grh/CP2 DB domain-containing protein</fullName>
    </recommendedName>
</protein>
<dbReference type="Pfam" id="PF04516">
    <property type="entry name" value="CP2"/>
    <property type="match status" value="1"/>
</dbReference>
<evidence type="ECO:0000313" key="9">
    <source>
        <dbReference type="EMBL" id="CAK4033576.1"/>
    </source>
</evidence>
<keyword evidence="4" id="KW-0804">Transcription</keyword>
<evidence type="ECO:0000256" key="4">
    <source>
        <dbReference type="ARBA" id="ARBA00023163"/>
    </source>
</evidence>
<comment type="caution">
    <text evidence="9">The sequence shown here is derived from an EMBL/GenBank/DDBJ whole genome shotgun (WGS) entry which is preliminary data.</text>
</comment>
<dbReference type="InterPro" id="IPR057520">
    <property type="entry name" value="GRHL1/CP2_C"/>
</dbReference>
<dbReference type="GO" id="GO:0000978">
    <property type="term" value="F:RNA polymerase II cis-regulatory region sequence-specific DNA binding"/>
    <property type="evidence" value="ECO:0007669"/>
    <property type="project" value="TreeGrafter"/>
</dbReference>
<evidence type="ECO:0000256" key="2">
    <source>
        <dbReference type="ARBA" id="ARBA00023015"/>
    </source>
</evidence>
<accession>A0AAI9ED27</accession>
<feature type="compositionally biased region" description="Low complexity" evidence="7">
    <location>
        <begin position="30"/>
        <end position="43"/>
    </location>
</feature>
<comment type="subcellular location">
    <subcellularLocation>
        <location evidence="1">Nucleus</location>
    </subcellularLocation>
</comment>
<feature type="region of interest" description="Disordered" evidence="7">
    <location>
        <begin position="80"/>
        <end position="102"/>
    </location>
</feature>
<proteinExistence type="predicted"/>
<dbReference type="PANTHER" id="PTHR11037">
    <property type="entry name" value="TRANSCRIPTION FACTOR CP2"/>
    <property type="match status" value="1"/>
</dbReference>
<feature type="region of interest" description="Disordered" evidence="7">
    <location>
        <begin position="577"/>
        <end position="696"/>
    </location>
</feature>
<keyword evidence="6" id="KW-0175">Coiled coil</keyword>
<feature type="compositionally biased region" description="Polar residues" evidence="7">
    <location>
        <begin position="653"/>
        <end position="680"/>
    </location>
</feature>
<organism evidence="9 10">
    <name type="scientific">Lecanosticta acicola</name>
    <dbReference type="NCBI Taxonomy" id="111012"/>
    <lineage>
        <taxon>Eukaryota</taxon>
        <taxon>Fungi</taxon>
        <taxon>Dikarya</taxon>
        <taxon>Ascomycota</taxon>
        <taxon>Pezizomycotina</taxon>
        <taxon>Dothideomycetes</taxon>
        <taxon>Dothideomycetidae</taxon>
        <taxon>Mycosphaerellales</taxon>
        <taxon>Mycosphaerellaceae</taxon>
        <taxon>Lecanosticta</taxon>
    </lineage>
</organism>
<dbReference type="InterPro" id="IPR040167">
    <property type="entry name" value="TF_CP2-like"/>
</dbReference>
<evidence type="ECO:0000256" key="1">
    <source>
        <dbReference type="ARBA" id="ARBA00004123"/>
    </source>
</evidence>
<keyword evidence="3" id="KW-0238">DNA-binding</keyword>
<dbReference type="EMBL" id="CAVMBE010000089">
    <property type="protein sequence ID" value="CAK4033576.1"/>
    <property type="molecule type" value="Genomic_DNA"/>
</dbReference>
<keyword evidence="5" id="KW-0539">Nucleus</keyword>
<evidence type="ECO:0000313" key="10">
    <source>
        <dbReference type="Proteomes" id="UP001296104"/>
    </source>
</evidence>
<dbReference type="GO" id="GO:0005634">
    <property type="term" value="C:nucleus"/>
    <property type="evidence" value="ECO:0007669"/>
    <property type="project" value="UniProtKB-SubCell"/>
</dbReference>